<sequence>MAITHELIAKAGEYTNKDGEKKVRWIKCGVAIENNKGGTALNIETLPINFDGWLQMRVPLPKDSKPGNQAPVEAPADEDIPF</sequence>
<reference evidence="2" key="1">
    <citation type="submission" date="2020-05" db="EMBL/GenBank/DDBJ databases">
        <authorList>
            <person name="Chiriac C."/>
            <person name="Salcher M."/>
            <person name="Ghai R."/>
            <person name="Kavagutti S V."/>
        </authorList>
    </citation>
    <scope>NUCLEOTIDE SEQUENCE</scope>
</reference>
<organism evidence="2">
    <name type="scientific">uncultured Caudovirales phage</name>
    <dbReference type="NCBI Taxonomy" id="2100421"/>
    <lineage>
        <taxon>Viruses</taxon>
        <taxon>Duplodnaviria</taxon>
        <taxon>Heunggongvirae</taxon>
        <taxon>Uroviricota</taxon>
        <taxon>Caudoviricetes</taxon>
        <taxon>Peduoviridae</taxon>
        <taxon>Maltschvirus</taxon>
        <taxon>Maltschvirus maltsch</taxon>
    </lineage>
</organism>
<proteinExistence type="predicted"/>
<feature type="region of interest" description="Disordered" evidence="1">
    <location>
        <begin position="59"/>
        <end position="82"/>
    </location>
</feature>
<evidence type="ECO:0000313" key="2">
    <source>
        <dbReference type="EMBL" id="CAB5212574.1"/>
    </source>
</evidence>
<accession>A0A6J7WIC5</accession>
<dbReference type="EMBL" id="LR798238">
    <property type="protein sequence ID" value="CAB5212574.1"/>
    <property type="molecule type" value="Genomic_DNA"/>
</dbReference>
<evidence type="ECO:0000256" key="1">
    <source>
        <dbReference type="SAM" id="MobiDB-lite"/>
    </source>
</evidence>
<name>A0A6J7WIC5_9CAUD</name>
<gene>
    <name evidence="2" type="ORF">UFOVP194_30</name>
</gene>
<protein>
    <submittedName>
        <fullName evidence="2">Uncharacterized protein</fullName>
    </submittedName>
</protein>